<name>A0A7C8N3T0_ORBOL</name>
<dbReference type="EMBL" id="WIQW01000083">
    <property type="protein sequence ID" value="KAF3086459.1"/>
    <property type="molecule type" value="Genomic_DNA"/>
</dbReference>
<comment type="caution">
    <text evidence="1">The sequence shown here is derived from an EMBL/GenBank/DDBJ whole genome shotgun (WGS) entry which is preliminary data.</text>
</comment>
<evidence type="ECO:0000313" key="2">
    <source>
        <dbReference type="Proteomes" id="UP000475325"/>
    </source>
</evidence>
<dbReference type="Proteomes" id="UP000475325">
    <property type="component" value="Unassembled WGS sequence"/>
</dbReference>
<dbReference type="AlphaFoldDB" id="A0A7C8N3T0"/>
<reference evidence="1 2" key="1">
    <citation type="submission" date="2019-06" db="EMBL/GenBank/DDBJ databases">
        <authorList>
            <person name="Palmer J.M."/>
        </authorList>
    </citation>
    <scope>NUCLEOTIDE SEQUENCE [LARGE SCALE GENOMIC DNA]</scope>
    <source>
        <strain evidence="1 2">TWF102</strain>
    </source>
</reference>
<gene>
    <name evidence="1" type="ORF">TWF102_011057</name>
</gene>
<sequence>MGRLSIPTYNSLSALLQSFPISSRVEDNSGGRPELSEFSLKRWLLKPFPPSLVQTTGMHCQQAPLLSNWQRSQWSKTLNPKPCLFKKGFHGFLGTNFTVLG</sequence>
<accession>A0A7C8N3T0</accession>
<evidence type="ECO:0000313" key="1">
    <source>
        <dbReference type="EMBL" id="KAF3086459.1"/>
    </source>
</evidence>
<organism evidence="1 2">
    <name type="scientific">Orbilia oligospora</name>
    <name type="common">Nematode-trapping fungus</name>
    <name type="synonym">Arthrobotrys oligospora</name>
    <dbReference type="NCBI Taxonomy" id="2813651"/>
    <lineage>
        <taxon>Eukaryota</taxon>
        <taxon>Fungi</taxon>
        <taxon>Dikarya</taxon>
        <taxon>Ascomycota</taxon>
        <taxon>Pezizomycotina</taxon>
        <taxon>Orbiliomycetes</taxon>
        <taxon>Orbiliales</taxon>
        <taxon>Orbiliaceae</taxon>
        <taxon>Orbilia</taxon>
    </lineage>
</organism>
<protein>
    <submittedName>
        <fullName evidence="1">Uncharacterized protein</fullName>
    </submittedName>
</protein>
<proteinExistence type="predicted"/>